<feature type="compositionally biased region" description="Acidic residues" evidence="1">
    <location>
        <begin position="29"/>
        <end position="45"/>
    </location>
</feature>
<organism evidence="2 3">
    <name type="scientific">Sporocytophaga myxococcoides</name>
    <dbReference type="NCBI Taxonomy" id="153721"/>
    <lineage>
        <taxon>Bacteria</taxon>
        <taxon>Pseudomonadati</taxon>
        <taxon>Bacteroidota</taxon>
        <taxon>Cytophagia</taxon>
        <taxon>Cytophagales</taxon>
        <taxon>Cytophagaceae</taxon>
        <taxon>Sporocytophaga</taxon>
    </lineage>
</organism>
<name>A0A098LB76_9BACT</name>
<gene>
    <name evidence="2" type="ORF">MYP_660</name>
</gene>
<keyword evidence="3" id="KW-1185">Reference proteome</keyword>
<feature type="region of interest" description="Disordered" evidence="1">
    <location>
        <begin position="1"/>
        <end position="79"/>
    </location>
</feature>
<protein>
    <submittedName>
        <fullName evidence="2">Uncharacterized protein</fullName>
    </submittedName>
</protein>
<comment type="caution">
    <text evidence="2">The sequence shown here is derived from an EMBL/GenBank/DDBJ whole genome shotgun (WGS) entry which is preliminary data.</text>
</comment>
<accession>A0A098LB76</accession>
<dbReference type="AlphaFoldDB" id="A0A098LB76"/>
<dbReference type="EMBL" id="BBLT01000001">
    <property type="protein sequence ID" value="GAL83433.1"/>
    <property type="molecule type" value="Genomic_DNA"/>
</dbReference>
<proteinExistence type="predicted"/>
<evidence type="ECO:0000313" key="3">
    <source>
        <dbReference type="Proteomes" id="UP000030185"/>
    </source>
</evidence>
<evidence type="ECO:0000313" key="2">
    <source>
        <dbReference type="EMBL" id="GAL83433.1"/>
    </source>
</evidence>
<dbReference type="STRING" id="153721.MYP_660"/>
<dbReference type="Proteomes" id="UP000030185">
    <property type="component" value="Unassembled WGS sequence"/>
</dbReference>
<reference evidence="2 3" key="1">
    <citation type="submission" date="2014-09" db="EMBL/GenBank/DDBJ databases">
        <title>Sporocytophaga myxococcoides PG-01 genome sequencing.</title>
        <authorList>
            <person name="Liu L."/>
            <person name="Gao P.J."/>
            <person name="Chen G.J."/>
            <person name="Wang L.S."/>
        </authorList>
    </citation>
    <scope>NUCLEOTIDE SEQUENCE [LARGE SCALE GENOMIC DNA]</scope>
    <source>
        <strain evidence="2 3">PG-01</strain>
    </source>
</reference>
<evidence type="ECO:0000256" key="1">
    <source>
        <dbReference type="SAM" id="MobiDB-lite"/>
    </source>
</evidence>
<sequence>MSDSGMLQPIKKRAYAEGIQLPEQSGGPEPEEIESESQTETEVDVAAEHERDSESEPVPDLNSHKKASRFEIPDSPEMTFDKREEVLDTSENAPPVIDQAAKQAANSTADWIWNNFENITPEILHQTTKIDETRYDESGIDIETLNLIKDTISRANVNNKESLKIKSWHKDNIYPPLKEWLQENGMDVKVPAWAKLLIGVVIVAGMLWMSVKEVNASNRFLLRNLDRRLEDLKKKKQDPE</sequence>